<feature type="binding site" evidence="6">
    <location>
        <position position="288"/>
    </location>
    <ligand>
        <name>Zn(2+)</name>
        <dbReference type="ChEBI" id="CHEBI:29105"/>
    </ligand>
</feature>
<dbReference type="GO" id="GO:0046872">
    <property type="term" value="F:metal ion binding"/>
    <property type="evidence" value="ECO:0007669"/>
    <property type="project" value="UniProtKB-KW"/>
</dbReference>
<keyword evidence="5 7" id="KW-0472">Membrane</keyword>
<feature type="transmembrane region" description="Helical" evidence="7">
    <location>
        <begin position="107"/>
        <end position="129"/>
    </location>
</feature>
<evidence type="ECO:0000313" key="9">
    <source>
        <dbReference type="Proteomes" id="UP001163046"/>
    </source>
</evidence>
<keyword evidence="3 7" id="KW-0812">Transmembrane</keyword>
<dbReference type="Proteomes" id="UP001163046">
    <property type="component" value="Unassembled WGS sequence"/>
</dbReference>
<feature type="transmembrane region" description="Helical" evidence="7">
    <location>
        <begin position="182"/>
        <end position="201"/>
    </location>
</feature>
<evidence type="ECO:0000256" key="3">
    <source>
        <dbReference type="ARBA" id="ARBA00022692"/>
    </source>
</evidence>
<feature type="transmembrane region" description="Helical" evidence="7">
    <location>
        <begin position="326"/>
        <end position="350"/>
    </location>
</feature>
<accession>A0A9X0A5P6</accession>
<sequence length="362" mass="40952">MVNINRNNCNPTTATTVNNNSMAVCGTDNGKLLFEDCEMPKGLREPFIKSGYRRAYSTPWQCFKSLFYINNESFNVWSHIIATCYFFVRYGMAALTQSNSILDPFNLPLLASALGTLTLYSTSSVAHLLNSMSERGYKMCFFFDYASISVYTFTCSQAIYFYTRPMNTQWIIFESPSLYLSSAALCSFLVTYGCCMTDAAVNRFSTLLRVLPVLAAWFISTLSFIVGMTLCSCHATGISCVAFTACSGVPFSYFLRHAFHFFLAAFMYSSRLPERLIPGRFDLIGNSHHFLHICIALGTEYAFRIVELDINYRKRENMLEETTAYVTLFNTLGAAILVMFINAGIAFWFARALKDKECVHKH</sequence>
<dbReference type="InterPro" id="IPR004254">
    <property type="entry name" value="AdipoR/HlyIII-related"/>
</dbReference>
<feature type="binding site" evidence="6">
    <location>
        <position position="127"/>
    </location>
    <ligand>
        <name>Zn(2+)</name>
        <dbReference type="ChEBI" id="CHEBI:29105"/>
    </ligand>
</feature>
<dbReference type="GO" id="GO:0016020">
    <property type="term" value="C:membrane"/>
    <property type="evidence" value="ECO:0007669"/>
    <property type="project" value="UniProtKB-SubCell"/>
</dbReference>
<feature type="transmembrane region" description="Helical" evidence="7">
    <location>
        <begin position="213"/>
        <end position="245"/>
    </location>
</feature>
<proteinExistence type="inferred from homology"/>
<evidence type="ECO:0000256" key="6">
    <source>
        <dbReference type="PIRSR" id="PIRSR604254-1"/>
    </source>
</evidence>
<name>A0A9X0A5P6_9CNID</name>
<feature type="binding site" evidence="6">
    <location>
        <position position="292"/>
    </location>
    <ligand>
        <name>Zn(2+)</name>
        <dbReference type="ChEBI" id="CHEBI:29105"/>
    </ligand>
</feature>
<dbReference type="PANTHER" id="PTHR20855:SF143">
    <property type="entry name" value="MEMBRANE PROGESTIN RECEPTOR EPSILON"/>
    <property type="match status" value="1"/>
</dbReference>
<dbReference type="AlphaFoldDB" id="A0A9X0A5P6"/>
<comment type="similarity">
    <text evidence="2">Belongs to the ADIPOR family.</text>
</comment>
<reference evidence="8" key="1">
    <citation type="submission" date="2023-01" db="EMBL/GenBank/DDBJ databases">
        <title>Genome assembly of the deep-sea coral Lophelia pertusa.</title>
        <authorList>
            <person name="Herrera S."/>
            <person name="Cordes E."/>
        </authorList>
    </citation>
    <scope>NUCLEOTIDE SEQUENCE</scope>
    <source>
        <strain evidence="8">USNM1676648</strain>
        <tissue evidence="8">Polyp</tissue>
    </source>
</reference>
<comment type="caution">
    <text evidence="8">The sequence shown here is derived from an EMBL/GenBank/DDBJ whole genome shotgun (WGS) entry which is preliminary data.</text>
</comment>
<dbReference type="EMBL" id="MU825398">
    <property type="protein sequence ID" value="KAJ7393515.1"/>
    <property type="molecule type" value="Genomic_DNA"/>
</dbReference>
<evidence type="ECO:0000256" key="7">
    <source>
        <dbReference type="SAM" id="Phobius"/>
    </source>
</evidence>
<dbReference type="PANTHER" id="PTHR20855">
    <property type="entry name" value="ADIPOR/PROGESTIN RECEPTOR-RELATED"/>
    <property type="match status" value="1"/>
</dbReference>
<evidence type="ECO:0000256" key="2">
    <source>
        <dbReference type="ARBA" id="ARBA00007018"/>
    </source>
</evidence>
<feature type="transmembrane region" description="Helical" evidence="7">
    <location>
        <begin position="141"/>
        <end position="162"/>
    </location>
</feature>
<comment type="subcellular location">
    <subcellularLocation>
        <location evidence="1">Membrane</location>
        <topology evidence="1">Multi-pass membrane protein</topology>
    </subcellularLocation>
</comment>
<gene>
    <name evidence="8" type="ORF">OS493_006499</name>
</gene>
<protein>
    <submittedName>
        <fullName evidence="8">Uncharacterized protein</fullName>
    </submittedName>
</protein>
<keyword evidence="9" id="KW-1185">Reference proteome</keyword>
<keyword evidence="4 7" id="KW-1133">Transmembrane helix</keyword>
<evidence type="ECO:0000256" key="4">
    <source>
        <dbReference type="ARBA" id="ARBA00022989"/>
    </source>
</evidence>
<evidence type="ECO:0000256" key="1">
    <source>
        <dbReference type="ARBA" id="ARBA00004141"/>
    </source>
</evidence>
<dbReference type="Pfam" id="PF03006">
    <property type="entry name" value="HlyIII"/>
    <property type="match status" value="1"/>
</dbReference>
<dbReference type="OrthoDB" id="5949390at2759"/>
<evidence type="ECO:0000313" key="8">
    <source>
        <dbReference type="EMBL" id="KAJ7393515.1"/>
    </source>
</evidence>
<dbReference type="GO" id="GO:0038023">
    <property type="term" value="F:signaling receptor activity"/>
    <property type="evidence" value="ECO:0007669"/>
    <property type="project" value="TreeGrafter"/>
</dbReference>
<organism evidence="8 9">
    <name type="scientific">Desmophyllum pertusum</name>
    <dbReference type="NCBI Taxonomy" id="174260"/>
    <lineage>
        <taxon>Eukaryota</taxon>
        <taxon>Metazoa</taxon>
        <taxon>Cnidaria</taxon>
        <taxon>Anthozoa</taxon>
        <taxon>Hexacorallia</taxon>
        <taxon>Scleractinia</taxon>
        <taxon>Caryophylliina</taxon>
        <taxon>Caryophylliidae</taxon>
        <taxon>Desmophyllum</taxon>
    </lineage>
</organism>
<feature type="transmembrane region" description="Helical" evidence="7">
    <location>
        <begin position="74"/>
        <end position="95"/>
    </location>
</feature>
<keyword evidence="6" id="KW-0862">Zinc</keyword>
<keyword evidence="6" id="KW-0479">Metal-binding</keyword>
<evidence type="ECO:0000256" key="5">
    <source>
        <dbReference type="ARBA" id="ARBA00023136"/>
    </source>
</evidence>